<dbReference type="Pfam" id="PF05016">
    <property type="entry name" value="ParE_toxin"/>
    <property type="match status" value="1"/>
</dbReference>
<dbReference type="EMBL" id="PCSH01000171">
    <property type="protein sequence ID" value="PIP39412.1"/>
    <property type="molecule type" value="Genomic_DNA"/>
</dbReference>
<comment type="caution">
    <text evidence="2">The sequence shown here is derived from an EMBL/GenBank/DDBJ whole genome shotgun (WGS) entry which is preliminary data.</text>
</comment>
<dbReference type="Gene3D" id="3.30.2310.20">
    <property type="entry name" value="RelE-like"/>
    <property type="match status" value="1"/>
</dbReference>
<accession>A0A2H0A1W1</accession>
<gene>
    <name evidence="2" type="ORF">COX18_10205</name>
</gene>
<organism evidence="2 3">
    <name type="scientific">Candidatus Desantisbacteria bacterium CG23_combo_of_CG06-09_8_20_14_all_40_23</name>
    <dbReference type="NCBI Taxonomy" id="1974550"/>
    <lineage>
        <taxon>Bacteria</taxon>
        <taxon>Candidatus Desantisiibacteriota</taxon>
    </lineage>
</organism>
<dbReference type="Proteomes" id="UP000231067">
    <property type="component" value="Unassembled WGS sequence"/>
</dbReference>
<reference evidence="2 3" key="1">
    <citation type="submission" date="2017-09" db="EMBL/GenBank/DDBJ databases">
        <title>Depth-based differentiation of microbial function through sediment-hosted aquifers and enrichment of novel symbionts in the deep terrestrial subsurface.</title>
        <authorList>
            <person name="Probst A.J."/>
            <person name="Ladd B."/>
            <person name="Jarett J.K."/>
            <person name="Geller-Mcgrath D.E."/>
            <person name="Sieber C.M."/>
            <person name="Emerson J.B."/>
            <person name="Anantharaman K."/>
            <person name="Thomas B.C."/>
            <person name="Malmstrom R."/>
            <person name="Stieglmeier M."/>
            <person name="Klingl A."/>
            <person name="Woyke T."/>
            <person name="Ryan C.M."/>
            <person name="Banfield J.F."/>
        </authorList>
    </citation>
    <scope>NUCLEOTIDE SEQUENCE [LARGE SCALE GENOMIC DNA]</scope>
    <source>
        <strain evidence="2">CG23_combo_of_CG06-09_8_20_14_all_40_23</strain>
    </source>
</reference>
<protein>
    <recommendedName>
        <fullName evidence="4">Plasmid stabilization protein</fullName>
    </recommendedName>
</protein>
<evidence type="ECO:0000313" key="2">
    <source>
        <dbReference type="EMBL" id="PIP39412.1"/>
    </source>
</evidence>
<evidence type="ECO:0000256" key="1">
    <source>
        <dbReference type="ARBA" id="ARBA00022649"/>
    </source>
</evidence>
<evidence type="ECO:0000313" key="3">
    <source>
        <dbReference type="Proteomes" id="UP000231067"/>
    </source>
</evidence>
<evidence type="ECO:0008006" key="4">
    <source>
        <dbReference type="Google" id="ProtNLM"/>
    </source>
</evidence>
<dbReference type="AlphaFoldDB" id="A0A2H0A1W1"/>
<dbReference type="InterPro" id="IPR035093">
    <property type="entry name" value="RelE/ParE_toxin_dom_sf"/>
</dbReference>
<name>A0A2H0A1W1_9BACT</name>
<keyword evidence="1" id="KW-1277">Toxin-antitoxin system</keyword>
<sequence length="97" mass="11852">MMINIHELAVKEFDEAIKWYEIQSKGLGKRFKKSVTDQLKKIKENPTWFLKETNNIYKAYVPKFPYKILFTSDKDRIVIWAIAHMHRKPWYWQSRMS</sequence>
<dbReference type="InterPro" id="IPR007712">
    <property type="entry name" value="RelE/ParE_toxin"/>
</dbReference>
<proteinExistence type="predicted"/>